<dbReference type="STRING" id="394503.Ccel_2583"/>
<evidence type="ECO:0000256" key="1">
    <source>
        <dbReference type="SAM" id="SignalP"/>
    </source>
</evidence>
<dbReference type="eggNOG" id="ENOG502ZAFH">
    <property type="taxonomic scope" value="Bacteria"/>
</dbReference>
<feature type="signal peptide" evidence="1">
    <location>
        <begin position="1"/>
        <end position="29"/>
    </location>
</feature>
<dbReference type="AlphaFoldDB" id="B8I6R9"/>
<evidence type="ECO:0000313" key="2">
    <source>
        <dbReference type="EMBL" id="ACL76911.1"/>
    </source>
</evidence>
<proteinExistence type="predicted"/>
<dbReference type="HOGENOM" id="CLU_567110_0_0_9"/>
<feature type="chain" id="PRO_5002874099" description="Peptidase domain protein" evidence="1">
    <location>
        <begin position="30"/>
        <end position="489"/>
    </location>
</feature>
<dbReference type="EMBL" id="CP001348">
    <property type="protein sequence ID" value="ACL76911.1"/>
    <property type="molecule type" value="Genomic_DNA"/>
</dbReference>
<dbReference type="KEGG" id="cce:Ccel_2583"/>
<dbReference type="RefSeq" id="WP_015925998.1">
    <property type="nucleotide sequence ID" value="NC_011898.1"/>
</dbReference>
<keyword evidence="3" id="KW-1185">Reference proteome</keyword>
<keyword evidence="1" id="KW-0732">Signal</keyword>
<gene>
    <name evidence="2" type="ordered locus">Ccel_2583</name>
</gene>
<evidence type="ECO:0008006" key="4">
    <source>
        <dbReference type="Google" id="ProtNLM"/>
    </source>
</evidence>
<dbReference type="Proteomes" id="UP000001349">
    <property type="component" value="Chromosome"/>
</dbReference>
<sequence precursor="true">MKFNKNKLLSFLMVVSMSLAIICPMNVLAAEKTESKMHVEYAPNKEIKSQEAEQVTKLISTKNTEKPTKLEKKVDISSAKKGHLQNGTGTAKVAASESAVTAQSTVVAGTVSGYLTATSDAELYSLSLQPGIYLQAQLTTPANPNLDYDLYLLDSQGNILCGSEYFTQINGTNGTLPEALGYITSGDATATYYLYVHSSNGGSVSEAFTLDYSVSGACDNYEIDEQASQALAFTYGTGGAYINARNLSSPIDNDWYVVTVPSSRIYDKLQITATTPSANTCSVQIYKNAASAGFAMQAVSSNGNNFSVGTGTYYIRVSNAKTMEEYNDTDIQNYTLTVTPILRADTITITDLNGTEGLNNVVNYPGYGAHFRTGTGTLTISGYATVKDPATNVTYAVAGVGVTGMYYNPYWDRNNTPSCAVRTGTSLTDSSGRFDVSIGLPSGVGGEMYVSTRSYHYFDVCGVQAYLSDNTNVRDEETIFHLAYTIYHG</sequence>
<dbReference type="OrthoDB" id="2507344at2"/>
<dbReference type="Gene3D" id="2.60.120.380">
    <property type="match status" value="2"/>
</dbReference>
<accession>B8I6R9</accession>
<protein>
    <recommendedName>
        <fullName evidence="4">Peptidase domain protein</fullName>
    </recommendedName>
</protein>
<organism evidence="2 3">
    <name type="scientific">Ruminiclostridium cellulolyticum (strain ATCC 35319 / DSM 5812 / JCM 6584 / H10)</name>
    <name type="common">Clostridium cellulolyticum</name>
    <dbReference type="NCBI Taxonomy" id="394503"/>
    <lineage>
        <taxon>Bacteria</taxon>
        <taxon>Bacillati</taxon>
        <taxon>Bacillota</taxon>
        <taxon>Clostridia</taxon>
        <taxon>Eubacteriales</taxon>
        <taxon>Oscillospiraceae</taxon>
        <taxon>Ruminiclostridium</taxon>
    </lineage>
</organism>
<reference evidence="2 3" key="1">
    <citation type="submission" date="2009-01" db="EMBL/GenBank/DDBJ databases">
        <title>Complete sequence of Clostridium cellulolyticum H10.</title>
        <authorList>
            <consortium name="US DOE Joint Genome Institute"/>
            <person name="Lucas S."/>
            <person name="Copeland A."/>
            <person name="Lapidus A."/>
            <person name="Glavina del Rio T."/>
            <person name="Dalin E."/>
            <person name="Tice H."/>
            <person name="Bruce D."/>
            <person name="Goodwin L."/>
            <person name="Pitluck S."/>
            <person name="Chertkov O."/>
            <person name="Saunders E."/>
            <person name="Brettin T."/>
            <person name="Detter J.C."/>
            <person name="Han C."/>
            <person name="Larimer F."/>
            <person name="Land M."/>
            <person name="Hauser L."/>
            <person name="Kyrpides N."/>
            <person name="Ivanova N."/>
            <person name="Zhou J."/>
            <person name="Richardson P."/>
        </authorList>
    </citation>
    <scope>NUCLEOTIDE SEQUENCE [LARGE SCALE GENOMIC DNA]</scope>
    <source>
        <strain evidence="3">ATCC 35319 / DSM 5812 / JCM 6584 / H10</strain>
    </source>
</reference>
<evidence type="ECO:0000313" key="3">
    <source>
        <dbReference type="Proteomes" id="UP000001349"/>
    </source>
</evidence>
<name>B8I6R9_RUMCH</name>